<dbReference type="InterPro" id="IPR011793">
    <property type="entry name" value="YbdK"/>
</dbReference>
<dbReference type="Gene3D" id="3.30.590.20">
    <property type="match status" value="1"/>
</dbReference>
<dbReference type="InterPro" id="IPR014746">
    <property type="entry name" value="Gln_synth/guanido_kin_cat_dom"/>
</dbReference>
<sequence>MVPMRADSSSGEVAGLYVPAASPEPAGRPHPPVMPLRVGVEEEFFLVDMETGRAVSRAAAVLAAVKSRFGELVHKEFLTSQVEAVSSPHTDLGSLRRELEELRAGLSCAARSMGCELIASGSALLEQRSDEEILTDDPRYMRMASEYGAVARGENCCGCHIHVEVPDREDAIQVCNHLRPWLPVLQALTANSPFTNGIDSGYGSWRAMAFARWPSAGMPPFFASAADYDATVRSLIHSGLLLDEGMVYWLVRPSHHLPTVEVRAADVCATAGEAVLLAGVVRGLVATALRDIRAGAPAPRPPDALLQAAYWRAARDGLEGEGLDSVSDTLLPAWDLVDRLVDRVHPALSGAGDLETVLDRLAWLRRVGSGAARQRAAYARRRSLCDVILMLRDQTVPHPV</sequence>
<comment type="function">
    <text evidence="5">ATP-dependent carboxylate-amine ligase which exhibits weak glutamate--cysteine ligase activity.</text>
</comment>
<dbReference type="InterPro" id="IPR006336">
    <property type="entry name" value="GCS2"/>
</dbReference>
<keyword evidence="7" id="KW-1185">Reference proteome</keyword>
<dbReference type="NCBIfam" id="TIGR02050">
    <property type="entry name" value="gshA_cyan_rel"/>
    <property type="match status" value="1"/>
</dbReference>
<comment type="catalytic activity">
    <reaction evidence="4 5">
        <text>L-cysteine + L-glutamate + ATP = gamma-L-glutamyl-L-cysteine + ADP + phosphate + H(+)</text>
        <dbReference type="Rhea" id="RHEA:13285"/>
        <dbReference type="ChEBI" id="CHEBI:15378"/>
        <dbReference type="ChEBI" id="CHEBI:29985"/>
        <dbReference type="ChEBI" id="CHEBI:30616"/>
        <dbReference type="ChEBI" id="CHEBI:35235"/>
        <dbReference type="ChEBI" id="CHEBI:43474"/>
        <dbReference type="ChEBI" id="CHEBI:58173"/>
        <dbReference type="ChEBI" id="CHEBI:456216"/>
        <dbReference type="EC" id="6.3.2.2"/>
    </reaction>
</comment>
<dbReference type="InterPro" id="IPR050141">
    <property type="entry name" value="GCL_type2/YbdK_subfam"/>
</dbReference>
<reference evidence="6 7" key="1">
    <citation type="journal article" date="2019" name="Int. J. Syst. Evol. Microbiol.">
        <title>The Global Catalogue of Microorganisms (GCM) 10K type strain sequencing project: providing services to taxonomists for standard genome sequencing and annotation.</title>
        <authorList>
            <consortium name="The Broad Institute Genomics Platform"/>
            <consortium name="The Broad Institute Genome Sequencing Center for Infectious Disease"/>
            <person name="Wu L."/>
            <person name="Ma J."/>
        </authorList>
    </citation>
    <scope>NUCLEOTIDE SEQUENCE [LARGE SCALE GENOMIC DNA]</scope>
    <source>
        <strain evidence="6 7">JCM 6242</strain>
    </source>
</reference>
<name>A0ABN3VQH0_9ACTN</name>
<comment type="caution">
    <text evidence="6">The sequence shown here is derived from an EMBL/GenBank/DDBJ whole genome shotgun (WGS) entry which is preliminary data.</text>
</comment>
<evidence type="ECO:0000256" key="2">
    <source>
        <dbReference type="ARBA" id="ARBA00022741"/>
    </source>
</evidence>
<keyword evidence="2 5" id="KW-0547">Nucleotide-binding</keyword>
<dbReference type="PANTHER" id="PTHR36510">
    <property type="entry name" value="GLUTAMATE--CYSTEINE LIGASE 2-RELATED"/>
    <property type="match status" value="1"/>
</dbReference>
<dbReference type="PANTHER" id="PTHR36510:SF1">
    <property type="entry name" value="GLUTAMATE--CYSTEINE LIGASE 2-RELATED"/>
    <property type="match status" value="1"/>
</dbReference>
<accession>A0ABN3VQH0</accession>
<dbReference type="HAMAP" id="MF_01609">
    <property type="entry name" value="Glu_cys_ligase_2"/>
    <property type="match status" value="1"/>
</dbReference>
<keyword evidence="1 5" id="KW-0436">Ligase</keyword>
<gene>
    <name evidence="6" type="ORF">GCM10010517_02540</name>
</gene>
<dbReference type="Pfam" id="PF04107">
    <property type="entry name" value="GCS2"/>
    <property type="match status" value="1"/>
</dbReference>
<evidence type="ECO:0000256" key="5">
    <source>
        <dbReference type="HAMAP-Rule" id="MF_01609"/>
    </source>
</evidence>
<dbReference type="EMBL" id="BAAAVI010000001">
    <property type="protein sequence ID" value="GAA2845988.1"/>
    <property type="molecule type" value="Genomic_DNA"/>
</dbReference>
<dbReference type="NCBIfam" id="NF010041">
    <property type="entry name" value="PRK13517.1-1"/>
    <property type="match status" value="1"/>
</dbReference>
<dbReference type="SUPFAM" id="SSF55931">
    <property type="entry name" value="Glutamine synthetase/guanido kinase"/>
    <property type="match status" value="1"/>
</dbReference>
<evidence type="ECO:0000313" key="7">
    <source>
        <dbReference type="Proteomes" id="UP001500831"/>
    </source>
</evidence>
<dbReference type="Proteomes" id="UP001500831">
    <property type="component" value="Unassembled WGS sequence"/>
</dbReference>
<organism evidence="6 7">
    <name type="scientific">Streptosporangium fragile</name>
    <dbReference type="NCBI Taxonomy" id="46186"/>
    <lineage>
        <taxon>Bacteria</taxon>
        <taxon>Bacillati</taxon>
        <taxon>Actinomycetota</taxon>
        <taxon>Actinomycetes</taxon>
        <taxon>Streptosporangiales</taxon>
        <taxon>Streptosporangiaceae</taxon>
        <taxon>Streptosporangium</taxon>
    </lineage>
</organism>
<evidence type="ECO:0000256" key="3">
    <source>
        <dbReference type="ARBA" id="ARBA00022840"/>
    </source>
</evidence>
<evidence type="ECO:0000313" key="6">
    <source>
        <dbReference type="EMBL" id="GAA2845988.1"/>
    </source>
</evidence>
<protein>
    <recommendedName>
        <fullName evidence="5">Putative glutamate--cysteine ligase 2</fullName>
        <ecNumber evidence="5">6.3.2.2</ecNumber>
    </recommendedName>
    <alternativeName>
        <fullName evidence="5">Gamma-glutamylcysteine synthetase 2</fullName>
        <shortName evidence="5">GCS 2</shortName>
        <shortName evidence="5">Gamma-GCS 2</shortName>
    </alternativeName>
</protein>
<comment type="similarity">
    <text evidence="5">Belongs to the glutamate--cysteine ligase type 2 family. YbdK subfamily.</text>
</comment>
<keyword evidence="3 5" id="KW-0067">ATP-binding</keyword>
<proteinExistence type="inferred from homology"/>
<evidence type="ECO:0000256" key="1">
    <source>
        <dbReference type="ARBA" id="ARBA00022598"/>
    </source>
</evidence>
<dbReference type="EC" id="6.3.2.2" evidence="5"/>
<dbReference type="GO" id="GO:0016874">
    <property type="term" value="F:ligase activity"/>
    <property type="evidence" value="ECO:0007669"/>
    <property type="project" value="UniProtKB-KW"/>
</dbReference>
<evidence type="ECO:0000256" key="4">
    <source>
        <dbReference type="ARBA" id="ARBA00048819"/>
    </source>
</evidence>